<evidence type="ECO:0000256" key="16">
    <source>
        <dbReference type="PROSITE-ProRule" id="PRU00169"/>
    </source>
</evidence>
<dbReference type="InterPro" id="IPR003594">
    <property type="entry name" value="HATPase_dom"/>
</dbReference>
<dbReference type="CDD" id="cd00130">
    <property type="entry name" value="PAS"/>
    <property type="match status" value="1"/>
</dbReference>
<keyword evidence="11" id="KW-0067">ATP-binding</keyword>
<evidence type="ECO:0000256" key="9">
    <source>
        <dbReference type="ARBA" id="ARBA00022741"/>
    </source>
</evidence>
<keyword evidence="5" id="KW-1003">Cell membrane</keyword>
<feature type="modified residue" description="4-aspartylphosphate" evidence="16">
    <location>
        <position position="1008"/>
    </location>
</feature>
<feature type="modified residue" description="4-aspartylphosphate" evidence="16">
    <location>
        <position position="1150"/>
    </location>
</feature>
<dbReference type="GO" id="GO:0000155">
    <property type="term" value="F:phosphorelay sensor kinase activity"/>
    <property type="evidence" value="ECO:0007669"/>
    <property type="project" value="InterPro"/>
</dbReference>
<feature type="transmembrane region" description="Helical" evidence="18">
    <location>
        <begin position="84"/>
        <end position="103"/>
    </location>
</feature>
<dbReference type="Gene3D" id="1.10.287.130">
    <property type="match status" value="1"/>
</dbReference>
<dbReference type="Pfam" id="PF00989">
    <property type="entry name" value="PAS"/>
    <property type="match status" value="1"/>
</dbReference>
<dbReference type="SMART" id="SM00091">
    <property type="entry name" value="PAS"/>
    <property type="match status" value="1"/>
</dbReference>
<dbReference type="InterPro" id="IPR033479">
    <property type="entry name" value="dCache_1"/>
</dbReference>
<evidence type="ECO:0000256" key="17">
    <source>
        <dbReference type="SAM" id="MobiDB-lite"/>
    </source>
</evidence>
<proteinExistence type="inferred from homology"/>
<feature type="region of interest" description="Disordered" evidence="17">
    <location>
        <begin position="1236"/>
        <end position="1308"/>
    </location>
</feature>
<dbReference type="SMART" id="SM00387">
    <property type="entry name" value="HATPase_c"/>
    <property type="match status" value="1"/>
</dbReference>
<dbReference type="Gene3D" id="3.30.450.20">
    <property type="entry name" value="PAS domain"/>
    <property type="match status" value="2"/>
</dbReference>
<dbReference type="GO" id="GO:0005886">
    <property type="term" value="C:plasma membrane"/>
    <property type="evidence" value="ECO:0007669"/>
    <property type="project" value="UniProtKB-SubCell"/>
</dbReference>
<evidence type="ECO:0000256" key="11">
    <source>
        <dbReference type="ARBA" id="ARBA00022840"/>
    </source>
</evidence>
<comment type="catalytic activity">
    <reaction evidence="1">
        <text>ATP + protein L-histidine = ADP + protein N-phospho-L-histidine.</text>
        <dbReference type="EC" id="2.7.13.3"/>
    </reaction>
</comment>
<dbReference type="Gene3D" id="1.20.120.160">
    <property type="entry name" value="HPT domain"/>
    <property type="match status" value="1"/>
</dbReference>
<feature type="compositionally biased region" description="Low complexity" evidence="17">
    <location>
        <begin position="1279"/>
        <end position="1289"/>
    </location>
</feature>
<dbReference type="Proteomes" id="UP000677152">
    <property type="component" value="Chromosome"/>
</dbReference>
<feature type="transmembrane region" description="Helical" evidence="18">
    <location>
        <begin position="181"/>
        <end position="201"/>
    </location>
</feature>
<keyword evidence="7" id="KW-0808">Transferase</keyword>
<dbReference type="SMART" id="SM00388">
    <property type="entry name" value="HisKA"/>
    <property type="match status" value="1"/>
</dbReference>
<dbReference type="InterPro" id="IPR036097">
    <property type="entry name" value="HisK_dim/P_sf"/>
</dbReference>
<dbReference type="NCBIfam" id="TIGR00229">
    <property type="entry name" value="sensory_box"/>
    <property type="match status" value="1"/>
</dbReference>
<comment type="similarity">
    <text evidence="3">In the N-terminal section; belongs to the phytochrome family.</text>
</comment>
<dbReference type="CDD" id="cd00156">
    <property type="entry name" value="REC"/>
    <property type="match status" value="1"/>
</dbReference>
<dbReference type="InterPro" id="IPR035965">
    <property type="entry name" value="PAS-like_dom_sf"/>
</dbReference>
<feature type="domain" description="Response regulatory" evidence="20">
    <location>
        <begin position="1101"/>
        <end position="1218"/>
    </location>
</feature>
<dbReference type="PANTHER" id="PTHR45339">
    <property type="entry name" value="HYBRID SIGNAL TRANSDUCTION HISTIDINE KINASE J"/>
    <property type="match status" value="1"/>
</dbReference>
<feature type="transmembrane region" description="Helical" evidence="18">
    <location>
        <begin position="253"/>
        <end position="273"/>
    </location>
</feature>
<dbReference type="InterPro" id="IPR005467">
    <property type="entry name" value="His_kinase_dom"/>
</dbReference>
<dbReference type="CDD" id="cd16922">
    <property type="entry name" value="HATPase_EvgS-ArcB-TorS-like"/>
    <property type="match status" value="1"/>
</dbReference>
<dbReference type="Pfam" id="PF00512">
    <property type="entry name" value="HisKA"/>
    <property type="match status" value="1"/>
</dbReference>
<feature type="transmembrane region" description="Helical" evidence="18">
    <location>
        <begin position="12"/>
        <end position="36"/>
    </location>
</feature>
<evidence type="ECO:0000313" key="23">
    <source>
        <dbReference type="Proteomes" id="UP000677152"/>
    </source>
</evidence>
<accession>A0AA45LDF8</accession>
<protein>
    <recommendedName>
        <fullName evidence="15">Circadian input-output histidine kinase CikA</fullName>
        <ecNumber evidence="4">2.7.13.3</ecNumber>
    </recommendedName>
</protein>
<name>A0AA45LDF8_9PSEU</name>
<dbReference type="GO" id="GO:0006355">
    <property type="term" value="P:regulation of DNA-templated transcription"/>
    <property type="evidence" value="ECO:0007669"/>
    <property type="project" value="InterPro"/>
</dbReference>
<dbReference type="EMBL" id="CP073249">
    <property type="protein sequence ID" value="QUF07806.1"/>
    <property type="molecule type" value="Genomic_DNA"/>
</dbReference>
<evidence type="ECO:0000256" key="7">
    <source>
        <dbReference type="ARBA" id="ARBA00022679"/>
    </source>
</evidence>
<dbReference type="FunFam" id="3.30.565.10:FF:000010">
    <property type="entry name" value="Sensor histidine kinase RcsC"/>
    <property type="match status" value="1"/>
</dbReference>
<evidence type="ECO:0000256" key="13">
    <source>
        <dbReference type="ARBA" id="ARBA00023012"/>
    </source>
</evidence>
<reference evidence="22" key="1">
    <citation type="submission" date="2021-04" db="EMBL/GenBank/DDBJ databases">
        <title>Genomic sequence of Actinosynnema pretiosum subsp. pretiosum ATCC 31280 (C-14919).</title>
        <authorList>
            <person name="Bai L."/>
            <person name="Wang X."/>
            <person name="Xiao Y."/>
        </authorList>
    </citation>
    <scope>NUCLEOTIDE SEQUENCE</scope>
    <source>
        <strain evidence="22">ATCC 31280</strain>
    </source>
</reference>
<keyword evidence="10" id="KW-0418">Kinase</keyword>
<evidence type="ECO:0000256" key="18">
    <source>
        <dbReference type="SAM" id="Phobius"/>
    </source>
</evidence>
<dbReference type="InterPro" id="IPR004358">
    <property type="entry name" value="Sig_transdc_His_kin-like_C"/>
</dbReference>
<evidence type="ECO:0000259" key="21">
    <source>
        <dbReference type="PROSITE" id="PS50112"/>
    </source>
</evidence>
<dbReference type="InterPro" id="IPR003661">
    <property type="entry name" value="HisK_dim/P_dom"/>
</dbReference>
<feature type="compositionally biased region" description="Gly residues" evidence="17">
    <location>
        <begin position="1239"/>
        <end position="1264"/>
    </location>
</feature>
<dbReference type="InterPro" id="IPR011006">
    <property type="entry name" value="CheY-like_superfamily"/>
</dbReference>
<dbReference type="Gene3D" id="3.30.565.10">
    <property type="entry name" value="Histidine kinase-like ATPase, C-terminal domain"/>
    <property type="match status" value="1"/>
</dbReference>
<evidence type="ECO:0000256" key="14">
    <source>
        <dbReference type="ARBA" id="ARBA00023136"/>
    </source>
</evidence>
<feature type="transmembrane region" description="Helical" evidence="18">
    <location>
        <begin position="142"/>
        <end position="169"/>
    </location>
</feature>
<evidence type="ECO:0000256" key="8">
    <source>
        <dbReference type="ARBA" id="ARBA00022692"/>
    </source>
</evidence>
<evidence type="ECO:0000256" key="12">
    <source>
        <dbReference type="ARBA" id="ARBA00022989"/>
    </source>
</evidence>
<dbReference type="SUPFAM" id="SSF47226">
    <property type="entry name" value="Histidine-containing phosphotransfer domain, HPT domain"/>
    <property type="match status" value="1"/>
</dbReference>
<dbReference type="PRINTS" id="PR00344">
    <property type="entry name" value="BCTRLSENSOR"/>
</dbReference>
<feature type="domain" description="Histidine kinase" evidence="19">
    <location>
        <begin position="713"/>
        <end position="936"/>
    </location>
</feature>
<dbReference type="Pfam" id="PF00072">
    <property type="entry name" value="Response_reg"/>
    <property type="match status" value="2"/>
</dbReference>
<feature type="domain" description="PAS" evidence="21">
    <location>
        <begin position="567"/>
        <end position="638"/>
    </location>
</feature>
<comment type="subcellular location">
    <subcellularLocation>
        <location evidence="2">Cell membrane</location>
        <topology evidence="2">Multi-pass membrane protein</topology>
    </subcellularLocation>
</comment>
<evidence type="ECO:0000313" key="22">
    <source>
        <dbReference type="EMBL" id="QUF07806.1"/>
    </source>
</evidence>
<dbReference type="InterPro" id="IPR000014">
    <property type="entry name" value="PAS"/>
</dbReference>
<gene>
    <name evidence="22" type="ORF">KCV87_08165</name>
</gene>
<dbReference type="FunFam" id="1.10.287.130:FF:000003">
    <property type="entry name" value="Histidine kinase"/>
    <property type="match status" value="1"/>
</dbReference>
<evidence type="ECO:0000256" key="10">
    <source>
        <dbReference type="ARBA" id="ARBA00022777"/>
    </source>
</evidence>
<feature type="domain" description="Response regulatory" evidence="20">
    <location>
        <begin position="954"/>
        <end position="1075"/>
    </location>
</feature>
<dbReference type="PROSITE" id="PS50112">
    <property type="entry name" value="PAS"/>
    <property type="match status" value="1"/>
</dbReference>
<evidence type="ECO:0000256" key="6">
    <source>
        <dbReference type="ARBA" id="ARBA00022553"/>
    </source>
</evidence>
<dbReference type="SUPFAM" id="SSF47384">
    <property type="entry name" value="Homodimeric domain of signal transducing histidine kinase"/>
    <property type="match status" value="1"/>
</dbReference>
<dbReference type="InterPro" id="IPR001789">
    <property type="entry name" value="Sig_transdc_resp-reg_receiver"/>
</dbReference>
<evidence type="ECO:0000256" key="3">
    <source>
        <dbReference type="ARBA" id="ARBA00006402"/>
    </source>
</evidence>
<keyword evidence="8 18" id="KW-0812">Transmembrane</keyword>
<evidence type="ECO:0000256" key="2">
    <source>
        <dbReference type="ARBA" id="ARBA00004651"/>
    </source>
</evidence>
<keyword evidence="9" id="KW-0547">Nucleotide-binding</keyword>
<evidence type="ECO:0000259" key="19">
    <source>
        <dbReference type="PROSITE" id="PS50109"/>
    </source>
</evidence>
<dbReference type="InterPro" id="IPR036890">
    <property type="entry name" value="HATPase_C_sf"/>
</dbReference>
<dbReference type="EC" id="2.7.13.3" evidence="4"/>
<dbReference type="SUPFAM" id="SSF55874">
    <property type="entry name" value="ATPase domain of HSP90 chaperone/DNA topoisomerase II/histidine kinase"/>
    <property type="match status" value="1"/>
</dbReference>
<dbReference type="PROSITE" id="PS50110">
    <property type="entry name" value="RESPONSE_REGULATORY"/>
    <property type="match status" value="2"/>
</dbReference>
<evidence type="ECO:0000256" key="1">
    <source>
        <dbReference type="ARBA" id="ARBA00000085"/>
    </source>
</evidence>
<dbReference type="PROSITE" id="PS50109">
    <property type="entry name" value="HIS_KIN"/>
    <property type="match status" value="1"/>
</dbReference>
<dbReference type="Pfam" id="PF02518">
    <property type="entry name" value="HATPase_c"/>
    <property type="match status" value="1"/>
</dbReference>
<keyword evidence="12 18" id="KW-1133">Transmembrane helix</keyword>
<dbReference type="CDD" id="cd18773">
    <property type="entry name" value="PDC1_HK_sensor"/>
    <property type="match status" value="1"/>
</dbReference>
<feature type="transmembrane region" description="Helical" evidence="18">
    <location>
        <begin position="110"/>
        <end position="130"/>
    </location>
</feature>
<evidence type="ECO:0000256" key="5">
    <source>
        <dbReference type="ARBA" id="ARBA00022475"/>
    </source>
</evidence>
<dbReference type="InterPro" id="IPR036641">
    <property type="entry name" value="HPT_dom_sf"/>
</dbReference>
<feature type="transmembrane region" description="Helical" evidence="18">
    <location>
        <begin position="43"/>
        <end position="64"/>
    </location>
</feature>
<dbReference type="GO" id="GO:0005524">
    <property type="term" value="F:ATP binding"/>
    <property type="evidence" value="ECO:0007669"/>
    <property type="project" value="UniProtKB-KW"/>
</dbReference>
<keyword evidence="6 16" id="KW-0597">Phosphoprotein</keyword>
<dbReference type="CDD" id="cd17546">
    <property type="entry name" value="REC_hyHK_CKI1_RcsC-like"/>
    <property type="match status" value="1"/>
</dbReference>
<dbReference type="Pfam" id="PF02743">
    <property type="entry name" value="dCache_1"/>
    <property type="match status" value="1"/>
</dbReference>
<feature type="transmembrane region" description="Helical" evidence="18">
    <location>
        <begin position="213"/>
        <end position="233"/>
    </location>
</feature>
<dbReference type="SMART" id="SM00448">
    <property type="entry name" value="REC"/>
    <property type="match status" value="2"/>
</dbReference>
<dbReference type="Gene3D" id="3.40.50.2300">
    <property type="match status" value="2"/>
</dbReference>
<dbReference type="SUPFAM" id="SSF52172">
    <property type="entry name" value="CheY-like"/>
    <property type="match status" value="2"/>
</dbReference>
<organism evidence="22 23">
    <name type="scientific">Actinosynnema pretiosum subsp. pretiosum</name>
    <dbReference type="NCBI Taxonomy" id="103721"/>
    <lineage>
        <taxon>Bacteria</taxon>
        <taxon>Bacillati</taxon>
        <taxon>Actinomycetota</taxon>
        <taxon>Actinomycetes</taxon>
        <taxon>Pseudonocardiales</taxon>
        <taxon>Pseudonocardiaceae</taxon>
        <taxon>Actinosynnema</taxon>
    </lineage>
</organism>
<sequence>MVLGLLVATGLWVWPSPTTTGVVFGVGVAALLVVTARLGTARWWVLAAAQVIASAGWVFGMPALPEVGGAIAVAALLGLARPRGTALLDLCVVALSTGVLVWALPTSQPVLELVTAVLLLSVTAAAFLVVGTPRRSRLLHWAFTWFLAVLLTPVTPVVALLAPVLLTATLPAPDAGRGPRVLVWGSRAVLVGCVAPLPLLLVQRALQSSIDDVVGIAAVSLIATVPVLVRVSLRHRDRTDDPRLRRRLRNRTVRVCLVFAVAGLLPLGVLAQLSVAVASQTVTAEVERRLDASAQVAAAELANTLDSARALVRSYAERPEIREANFAEGVGALDAVREAVTSLQRQNPMFEATWAMDADGTLVAVSPGPSTPPRNNFAYRDYFQGALSTGGPYVSQVYEGLRADHPELVAIAAPVRVGSEIVGVIATSFPIGALTGFVSEVAAGQDVRLAVADRGGSLLTGEQLGVPGLTSGLGDPQIAAALRGQQGRATTGPDDNPVETSYRSVPGLGWAVVASIDSRTAFAGVARFTGRVLAVTTLLLQMLLVGLVVTVRGERRGRLAEERLARSAAHTDSILNAAGDAFVTIRPDGIVTRWNSSAERIFGWTGEEALGSALVDLVVPDPQRADHLSGVRRIIEGSRPTVLGTTREVVARRKDRSEFPAELTLWSSHYEDRRVFSAFIRDITERKAAEEEIARARDEALSASRMKSAFVANMSHEIRTPLNGVIGLTELLLDTDLDCRQRDYAQTLQNSADALLAVINDILDFSKIEAGKLEIDPVDFDPRALVEDVVSLLAASAQAAGLEIAAVVHPPMPPTLVGDAHRVRQVLVNLVSNAIRFTPKGEVVVWVDVAPAAPGESGHEVTFTVADTGIGIPDERQQHLFEAFTQVDASTTRQYGGTGLGLTISKQLVELMGGEMGLASEPGEGSVFYFTLPLPPAAAPPAPPTARPDLSGLSVLVVDDNATNRQVVSELLGAWRARVVCADGADEALRELRAAVDGGRPLDVALLDMRMPGLDGLGLAALIRADRRIAGTALGILTSTSDAVEAKRARAAGIEVYLAKPVRAKALREAVARLVDGDAPQPGAEPERPAAGPVRAGTGLRVLVAEDNEVNRLVAVEMLTALGHRVDVVPDGEQAVAAVRGEHYDAVLMDCQMPVLDGYRATERIRALTPPRGSVPVIALTASALASDAQRCREAGMDDFLSKPLRRDVLEAALLRAVRSPAPRPRREGDGAVAVGVRAGHGGSGGGVPTGFGGGGRGSAGRAGSGPSARVDAEPPPDAGSAASAAPAPNVADLRAPDRPGLPDADLLDPEMVDQTRDLGPEAAARLLESFTGRAPDKAAAIVAAVRAGDLTLVGGLAHGLQGSSVTLGGRVLGAACERLVAAAREGDLGLAERLAVEVESLTGRTCAALTTALAPPAPFDPVTRPRSTGRDR</sequence>
<evidence type="ECO:0000256" key="4">
    <source>
        <dbReference type="ARBA" id="ARBA00012438"/>
    </source>
</evidence>
<keyword evidence="13" id="KW-0902">Two-component regulatory system</keyword>
<dbReference type="SUPFAM" id="SSF55785">
    <property type="entry name" value="PYP-like sensor domain (PAS domain)"/>
    <property type="match status" value="1"/>
</dbReference>
<dbReference type="CDD" id="cd18774">
    <property type="entry name" value="PDC2_HK_sensor"/>
    <property type="match status" value="1"/>
</dbReference>
<evidence type="ECO:0000259" key="20">
    <source>
        <dbReference type="PROSITE" id="PS50110"/>
    </source>
</evidence>
<evidence type="ECO:0000256" key="15">
    <source>
        <dbReference type="ARBA" id="ARBA00074306"/>
    </source>
</evidence>
<dbReference type="InterPro" id="IPR013767">
    <property type="entry name" value="PAS_fold"/>
</dbReference>
<keyword evidence="14 18" id="KW-0472">Membrane</keyword>
<dbReference type="CDD" id="cd00082">
    <property type="entry name" value="HisKA"/>
    <property type="match status" value="1"/>
</dbReference>
<dbReference type="PANTHER" id="PTHR45339:SF5">
    <property type="entry name" value="HISTIDINE KINASE"/>
    <property type="match status" value="1"/>
</dbReference>